<feature type="signal peptide" evidence="2">
    <location>
        <begin position="1"/>
        <end position="17"/>
    </location>
</feature>
<keyword evidence="1" id="KW-0378">Hydrolase</keyword>
<dbReference type="CDD" id="cd01846">
    <property type="entry name" value="fatty_acyltransferase_like"/>
    <property type="match status" value="1"/>
</dbReference>
<dbReference type="SUPFAM" id="SSF52266">
    <property type="entry name" value="SGNH hydrolase"/>
    <property type="match status" value="1"/>
</dbReference>
<dbReference type="RefSeq" id="XP_007915344.1">
    <property type="nucleotide sequence ID" value="XM_007917153.1"/>
</dbReference>
<feature type="chain" id="PRO_5004452108" evidence="2">
    <location>
        <begin position="18"/>
        <end position="261"/>
    </location>
</feature>
<evidence type="ECO:0000313" key="4">
    <source>
        <dbReference type="Proteomes" id="UP000014074"/>
    </source>
</evidence>
<dbReference type="eggNOG" id="ENOG502S0SQ">
    <property type="taxonomic scope" value="Eukaryota"/>
</dbReference>
<dbReference type="HOGENOM" id="CLU_015101_4_2_1"/>
<organism evidence="3 4">
    <name type="scientific">Phaeoacremonium minimum (strain UCR-PA7)</name>
    <name type="common">Esca disease fungus</name>
    <name type="synonym">Togninia minima</name>
    <dbReference type="NCBI Taxonomy" id="1286976"/>
    <lineage>
        <taxon>Eukaryota</taxon>
        <taxon>Fungi</taxon>
        <taxon>Dikarya</taxon>
        <taxon>Ascomycota</taxon>
        <taxon>Pezizomycotina</taxon>
        <taxon>Sordariomycetes</taxon>
        <taxon>Sordariomycetidae</taxon>
        <taxon>Togniniales</taxon>
        <taxon>Togniniaceae</taxon>
        <taxon>Phaeoacremonium</taxon>
    </lineage>
</organism>
<name>R8BKM9_PHAM7</name>
<dbReference type="PANTHER" id="PTHR45648">
    <property type="entry name" value="GDSL LIPASE/ACYLHYDROLASE FAMILY PROTEIN (AFU_ORTHOLOGUE AFUA_4G14700)"/>
    <property type="match status" value="1"/>
</dbReference>
<reference evidence="4" key="1">
    <citation type="journal article" date="2013" name="Genome Announc.">
        <title>Draft genome sequence of the ascomycete Phaeoacremonium aleophilum strain UCR-PA7, a causal agent of the esca disease complex in grapevines.</title>
        <authorList>
            <person name="Blanco-Ulate B."/>
            <person name="Rolshausen P."/>
            <person name="Cantu D."/>
        </authorList>
    </citation>
    <scope>NUCLEOTIDE SEQUENCE [LARGE SCALE GENOMIC DNA]</scope>
    <source>
        <strain evidence="4">UCR-PA7</strain>
    </source>
</reference>
<keyword evidence="2" id="KW-0732">Signal</keyword>
<accession>R8BKM9</accession>
<dbReference type="Proteomes" id="UP000014074">
    <property type="component" value="Unassembled WGS sequence"/>
</dbReference>
<dbReference type="InterPro" id="IPR001087">
    <property type="entry name" value="GDSL"/>
</dbReference>
<dbReference type="InterPro" id="IPR036514">
    <property type="entry name" value="SGNH_hydro_sf"/>
</dbReference>
<protein>
    <submittedName>
        <fullName evidence="3">Putative fungal cellulose binding domain-containing protein</fullName>
    </submittedName>
</protein>
<proteinExistence type="predicted"/>
<dbReference type="AlphaFoldDB" id="R8BKM9"/>
<dbReference type="PANTHER" id="PTHR45648:SF85">
    <property type="entry name" value="A, PUTATIVE (AFU_ORTHOLOGUE AFUA_2G10760)-RELATED"/>
    <property type="match status" value="1"/>
</dbReference>
<sequence>MKISASILTALLSTGAGDSYTSTSFNYTLTPAPSPSNPLGNPPYPGWTSSNGPNWVGFLTTKYNASLLQTYNLAYGGATVDSDLVQPYLPTVLSLKQQVYDEFVPGYVNMTAPSAPDWSSADTLFAVWIGINDVGNSYWKGADELAALYDQIFAVYKAAVDTLYEAGGRNFVFVNVPPVDRSPLILGQGADAQALEKAALADFNGRIEKLADGLKTSHEGDANVWTFDSSAVFTAVLDDPTTYPQTSGYKNVTAYCDAYQK</sequence>
<gene>
    <name evidence="3" type="ORF">UCRPA7_4602</name>
</gene>
<dbReference type="KEGG" id="tmn:UCRPA7_4602"/>
<dbReference type="InterPro" id="IPR051058">
    <property type="entry name" value="GDSL_Est/Lipase"/>
</dbReference>
<dbReference type="GO" id="GO:0016788">
    <property type="term" value="F:hydrolase activity, acting on ester bonds"/>
    <property type="evidence" value="ECO:0007669"/>
    <property type="project" value="InterPro"/>
</dbReference>
<evidence type="ECO:0000256" key="1">
    <source>
        <dbReference type="ARBA" id="ARBA00022801"/>
    </source>
</evidence>
<evidence type="ECO:0000256" key="2">
    <source>
        <dbReference type="SAM" id="SignalP"/>
    </source>
</evidence>
<dbReference type="GeneID" id="19325069"/>
<dbReference type="Gene3D" id="3.40.50.1110">
    <property type="entry name" value="SGNH hydrolase"/>
    <property type="match status" value="1"/>
</dbReference>
<dbReference type="Pfam" id="PF00657">
    <property type="entry name" value="Lipase_GDSL"/>
    <property type="match status" value="1"/>
</dbReference>
<dbReference type="OrthoDB" id="1600564at2759"/>
<keyword evidence="4" id="KW-1185">Reference proteome</keyword>
<dbReference type="EMBL" id="KB933129">
    <property type="protein sequence ID" value="EON99844.1"/>
    <property type="molecule type" value="Genomic_DNA"/>
</dbReference>
<evidence type="ECO:0000313" key="3">
    <source>
        <dbReference type="EMBL" id="EON99844.1"/>
    </source>
</evidence>